<dbReference type="CDD" id="cd16151">
    <property type="entry name" value="sulfatase_like"/>
    <property type="match status" value="1"/>
</dbReference>
<dbReference type="InterPro" id="IPR000917">
    <property type="entry name" value="Sulfatase_N"/>
</dbReference>
<evidence type="ECO:0000256" key="1">
    <source>
        <dbReference type="ARBA" id="ARBA00008779"/>
    </source>
</evidence>
<organism evidence="8 9">
    <name type="scientific">Candidatus Alistipes intestinigallinarum</name>
    <dbReference type="NCBI Taxonomy" id="2838440"/>
    <lineage>
        <taxon>Bacteria</taxon>
        <taxon>Pseudomonadati</taxon>
        <taxon>Bacteroidota</taxon>
        <taxon>Bacteroidia</taxon>
        <taxon>Bacteroidales</taxon>
        <taxon>Rikenellaceae</taxon>
        <taxon>Alistipes</taxon>
    </lineage>
</organism>
<dbReference type="GO" id="GO:0004065">
    <property type="term" value="F:arylsulfatase activity"/>
    <property type="evidence" value="ECO:0007669"/>
    <property type="project" value="TreeGrafter"/>
</dbReference>
<evidence type="ECO:0000256" key="4">
    <source>
        <dbReference type="ARBA" id="ARBA00022837"/>
    </source>
</evidence>
<feature type="domain" description="Sulfatase N-terminal" evidence="7">
    <location>
        <begin position="28"/>
        <end position="335"/>
    </location>
</feature>
<keyword evidence="3 8" id="KW-0378">Hydrolase</keyword>
<keyword evidence="4" id="KW-0106">Calcium</keyword>
<comment type="similarity">
    <text evidence="1">Belongs to the sulfatase family.</text>
</comment>
<evidence type="ECO:0000256" key="2">
    <source>
        <dbReference type="ARBA" id="ARBA00022723"/>
    </source>
</evidence>
<dbReference type="PANTHER" id="PTHR42693:SF53">
    <property type="entry name" value="ENDO-4-O-SULFATASE"/>
    <property type="match status" value="1"/>
</dbReference>
<reference evidence="8" key="1">
    <citation type="journal article" date="2021" name="PeerJ">
        <title>Extensive microbial diversity within the chicken gut microbiome revealed by metagenomics and culture.</title>
        <authorList>
            <person name="Gilroy R."/>
            <person name="Ravi A."/>
            <person name="Getino M."/>
            <person name="Pursley I."/>
            <person name="Horton D.L."/>
            <person name="Alikhan N.F."/>
            <person name="Baker D."/>
            <person name="Gharbi K."/>
            <person name="Hall N."/>
            <person name="Watson M."/>
            <person name="Adriaenssens E.M."/>
            <person name="Foster-Nyarko E."/>
            <person name="Jarju S."/>
            <person name="Secka A."/>
            <person name="Antonio M."/>
            <person name="Oren A."/>
            <person name="Chaudhuri R.R."/>
            <person name="La Ragione R."/>
            <person name="Hildebrand F."/>
            <person name="Pallen M.J."/>
        </authorList>
    </citation>
    <scope>NUCLEOTIDE SEQUENCE</scope>
    <source>
        <strain evidence="8">5134</strain>
    </source>
</reference>
<sequence length="460" mass="52213">MKTPFKAAGLGAMALAATACSQQETQRPNIILILADDLGSECIGCYGGVSYQTPCIDSLARQAIRFENMHAMPLSTPSRVQLMTGIYNDRNYVNFGYMNDDEHTFAHLAQQAGYSTAIVGKWQLGRSREMVSKLGFDEWCLCQLEIYKELAGEKATDRYAFSYLDNNGRYDFSYYGPDDALRYAFDYIDRQAAAGKPFLLYYPTPLVHTPHVPTPDSECWTDNPETRFIHDTRHFPDMVAYLDKQVGKFVDKLQADGLWDNTILIFVGDNGTMEQVVSKMSDGREIKGGKGNATSNGTHVPLLIAWGDKIKSGRVSERLVDMTDFMPTLADAMGIEVPEEWRIDGISLYPELCGEEPLQREFTLVHFNPLWPHKPYPRAARCAFNTEYKYYWDGRFCHFSEDPMEQHPLDVAECSPEVQALYAKLQAKVDEMPDWYPDKPGAPRRGDYKSFYDANPQRAQ</sequence>
<dbReference type="InterPro" id="IPR050738">
    <property type="entry name" value="Sulfatase"/>
</dbReference>
<comment type="caution">
    <text evidence="8">The sequence shown here is derived from an EMBL/GenBank/DDBJ whole genome shotgun (WGS) entry which is preliminary data.</text>
</comment>
<evidence type="ECO:0000259" key="7">
    <source>
        <dbReference type="Pfam" id="PF00884"/>
    </source>
</evidence>
<evidence type="ECO:0000256" key="6">
    <source>
        <dbReference type="SAM" id="MobiDB-lite"/>
    </source>
</evidence>
<accession>A0A9D1YZ34</accession>
<evidence type="ECO:0000256" key="3">
    <source>
        <dbReference type="ARBA" id="ARBA00022801"/>
    </source>
</evidence>
<dbReference type="Gene3D" id="3.40.720.10">
    <property type="entry name" value="Alkaline Phosphatase, subunit A"/>
    <property type="match status" value="1"/>
</dbReference>
<dbReference type="Pfam" id="PF00884">
    <property type="entry name" value="Sulfatase"/>
    <property type="match status" value="1"/>
</dbReference>
<gene>
    <name evidence="8" type="ORF">H9828_03990</name>
</gene>
<keyword evidence="2" id="KW-0479">Metal-binding</keyword>
<dbReference type="AlphaFoldDB" id="A0A9D1YZ34"/>
<dbReference type="InterPro" id="IPR024607">
    <property type="entry name" value="Sulfatase_CS"/>
</dbReference>
<feature type="modified residue" description="3-oxoalanine (Ser)" evidence="5">
    <location>
        <position position="75"/>
    </location>
</feature>
<evidence type="ECO:0000313" key="9">
    <source>
        <dbReference type="Proteomes" id="UP000886844"/>
    </source>
</evidence>
<dbReference type="Proteomes" id="UP000886844">
    <property type="component" value="Unassembled WGS sequence"/>
</dbReference>
<proteinExistence type="inferred from homology"/>
<protein>
    <submittedName>
        <fullName evidence="8">Sulfatase-like hydrolase/transferase</fullName>
    </submittedName>
</protein>
<evidence type="ECO:0000256" key="5">
    <source>
        <dbReference type="PIRSR" id="PIRSR600917-52"/>
    </source>
</evidence>
<dbReference type="PROSITE" id="PS51257">
    <property type="entry name" value="PROKAR_LIPOPROTEIN"/>
    <property type="match status" value="1"/>
</dbReference>
<evidence type="ECO:0000313" key="8">
    <source>
        <dbReference type="EMBL" id="HIY68559.1"/>
    </source>
</evidence>
<feature type="region of interest" description="Disordered" evidence="6">
    <location>
        <begin position="433"/>
        <end position="460"/>
    </location>
</feature>
<dbReference type="GO" id="GO:0046872">
    <property type="term" value="F:metal ion binding"/>
    <property type="evidence" value="ECO:0007669"/>
    <property type="project" value="UniProtKB-KW"/>
</dbReference>
<comment type="PTM">
    <text evidence="5">The conversion to 3-oxoalanine (also known as C-formylglycine, FGly), of a serine or cysteine residue in prokaryotes and of a cysteine residue in eukaryotes, is critical for catalytic activity.</text>
</comment>
<dbReference type="SUPFAM" id="SSF53649">
    <property type="entry name" value="Alkaline phosphatase-like"/>
    <property type="match status" value="1"/>
</dbReference>
<dbReference type="EMBL" id="DXDA01000034">
    <property type="protein sequence ID" value="HIY68559.1"/>
    <property type="molecule type" value="Genomic_DNA"/>
</dbReference>
<dbReference type="InterPro" id="IPR017850">
    <property type="entry name" value="Alkaline_phosphatase_core_sf"/>
</dbReference>
<reference evidence="8" key="2">
    <citation type="submission" date="2021-04" db="EMBL/GenBank/DDBJ databases">
        <authorList>
            <person name="Gilroy R."/>
        </authorList>
    </citation>
    <scope>NUCLEOTIDE SEQUENCE</scope>
    <source>
        <strain evidence="8">5134</strain>
    </source>
</reference>
<dbReference type="PROSITE" id="PS00523">
    <property type="entry name" value="SULFATASE_1"/>
    <property type="match status" value="1"/>
</dbReference>
<dbReference type="PANTHER" id="PTHR42693">
    <property type="entry name" value="ARYLSULFATASE FAMILY MEMBER"/>
    <property type="match status" value="1"/>
</dbReference>
<name>A0A9D1YZ34_9BACT</name>